<reference evidence="1 2" key="1">
    <citation type="journal article" date="2016" name="Nat. Commun.">
        <title>Thousands of microbial genomes shed light on interconnected biogeochemical processes in an aquifer system.</title>
        <authorList>
            <person name="Anantharaman K."/>
            <person name="Brown C.T."/>
            <person name="Hug L.A."/>
            <person name="Sharon I."/>
            <person name="Castelle C.J."/>
            <person name="Probst A.J."/>
            <person name="Thomas B.C."/>
            <person name="Singh A."/>
            <person name="Wilkins M.J."/>
            <person name="Karaoz U."/>
            <person name="Brodie E.L."/>
            <person name="Williams K.H."/>
            <person name="Hubbard S.S."/>
            <person name="Banfield J.F."/>
        </authorList>
    </citation>
    <scope>NUCLEOTIDE SEQUENCE [LARGE SCALE GENOMIC DNA]</scope>
</reference>
<dbReference type="Pfam" id="PF25212">
    <property type="entry name" value="HVO_A0114"/>
    <property type="match status" value="1"/>
</dbReference>
<accession>A0A1F6VCK1</accession>
<evidence type="ECO:0000313" key="1">
    <source>
        <dbReference type="EMBL" id="OGI67377.1"/>
    </source>
</evidence>
<comment type="caution">
    <text evidence="1">The sequence shown here is derived from an EMBL/GenBank/DDBJ whole genome shotgun (WGS) entry which is preliminary data.</text>
</comment>
<organism evidence="1 2">
    <name type="scientific">Candidatus Muproteobacteria bacterium RBG_16_60_9</name>
    <dbReference type="NCBI Taxonomy" id="1817755"/>
    <lineage>
        <taxon>Bacteria</taxon>
        <taxon>Pseudomonadati</taxon>
        <taxon>Pseudomonadota</taxon>
        <taxon>Candidatus Muproteobacteria</taxon>
    </lineage>
</organism>
<gene>
    <name evidence="1" type="ORF">A2W18_08865</name>
</gene>
<name>A0A1F6VCK1_9PROT</name>
<protein>
    <submittedName>
        <fullName evidence="1">Uncharacterized protein</fullName>
    </submittedName>
</protein>
<proteinExistence type="predicted"/>
<evidence type="ECO:0000313" key="2">
    <source>
        <dbReference type="Proteomes" id="UP000179076"/>
    </source>
</evidence>
<dbReference type="Gene3D" id="1.10.10.10">
    <property type="entry name" value="Winged helix-like DNA-binding domain superfamily/Winged helix DNA-binding domain"/>
    <property type="match status" value="1"/>
</dbReference>
<dbReference type="EMBL" id="MFSP01000062">
    <property type="protein sequence ID" value="OGI67377.1"/>
    <property type="molecule type" value="Genomic_DNA"/>
</dbReference>
<dbReference type="SUPFAM" id="SSF46785">
    <property type="entry name" value="Winged helix' DNA-binding domain"/>
    <property type="match status" value="1"/>
</dbReference>
<dbReference type="AlphaFoldDB" id="A0A1F6VCK1"/>
<dbReference type="InterPro" id="IPR036388">
    <property type="entry name" value="WH-like_DNA-bd_sf"/>
</dbReference>
<dbReference type="InterPro" id="IPR036390">
    <property type="entry name" value="WH_DNA-bd_sf"/>
</dbReference>
<dbReference type="Proteomes" id="UP000179076">
    <property type="component" value="Unassembled WGS sequence"/>
</dbReference>
<sequence length="111" mass="12525">MGSATQALDRFESVWKRAERGRPVTPESRLTFSSLPQLLKELSPSRWELLETLRVEGKTTIYALAGRLGRHYKNVHTDVTRLIQLGLIEKTKDGKVNVPWDVIAAELKLAA</sequence>